<organism evidence="3 4">
    <name type="scientific">Trueperella bonasi</name>
    <dbReference type="NCBI Taxonomy" id="312286"/>
    <lineage>
        <taxon>Bacteria</taxon>
        <taxon>Bacillati</taxon>
        <taxon>Actinomycetota</taxon>
        <taxon>Actinomycetes</taxon>
        <taxon>Actinomycetales</taxon>
        <taxon>Actinomycetaceae</taxon>
        <taxon>Trueperella</taxon>
    </lineage>
</organism>
<keyword evidence="2" id="KW-1133">Transmembrane helix</keyword>
<evidence type="ECO:0000313" key="3">
    <source>
        <dbReference type="EMBL" id="MDP9806246.1"/>
    </source>
</evidence>
<comment type="caution">
    <text evidence="3">The sequence shown here is derived from an EMBL/GenBank/DDBJ whole genome shotgun (WGS) entry which is preliminary data.</text>
</comment>
<evidence type="ECO:0000256" key="2">
    <source>
        <dbReference type="SAM" id="Phobius"/>
    </source>
</evidence>
<reference evidence="3 4" key="1">
    <citation type="submission" date="2023-07" db="EMBL/GenBank/DDBJ databases">
        <title>Sequencing the genomes of 1000 actinobacteria strains.</title>
        <authorList>
            <person name="Klenk H.-P."/>
        </authorList>
    </citation>
    <scope>NUCLEOTIDE SEQUENCE [LARGE SCALE GENOMIC DNA]</scope>
    <source>
        <strain evidence="3 4">DSM 17163</strain>
    </source>
</reference>
<feature type="transmembrane region" description="Helical" evidence="2">
    <location>
        <begin position="192"/>
        <end position="212"/>
    </location>
</feature>
<proteinExistence type="predicted"/>
<feature type="compositionally biased region" description="Low complexity" evidence="1">
    <location>
        <begin position="142"/>
        <end position="163"/>
    </location>
</feature>
<feature type="compositionally biased region" description="Basic and acidic residues" evidence="1">
    <location>
        <begin position="130"/>
        <end position="139"/>
    </location>
</feature>
<feature type="compositionally biased region" description="Polar residues" evidence="1">
    <location>
        <begin position="118"/>
        <end position="128"/>
    </location>
</feature>
<gene>
    <name evidence="3" type="ORF">J2S70_000828</name>
</gene>
<evidence type="ECO:0000256" key="1">
    <source>
        <dbReference type="SAM" id="MobiDB-lite"/>
    </source>
</evidence>
<keyword evidence="2" id="KW-0812">Transmembrane</keyword>
<keyword evidence="4" id="KW-1185">Reference proteome</keyword>
<accession>A0ABT9NFS7</accession>
<evidence type="ECO:0000313" key="4">
    <source>
        <dbReference type="Proteomes" id="UP001243212"/>
    </source>
</evidence>
<dbReference type="Proteomes" id="UP001243212">
    <property type="component" value="Unassembled WGS sequence"/>
</dbReference>
<feature type="transmembrane region" description="Helical" evidence="2">
    <location>
        <begin position="259"/>
        <end position="278"/>
    </location>
</feature>
<sequence length="358" mass="37959">MSTPTDPYNSGSRRPFDDDAAILDPIDNGTSPDDEQAAWDRAFESDGELDEPSPAEAETEDDSKSSNPTLGAFISDRHEPAASWTNKPSHTEENRASSETEEPDVDPIPVPAERIGPTRTSVMPTASDVSAEHSPDDTPHGPALGTPVATATTAPADPVPNTTPERREHWASDPGEAAFAHDIPEEPKGRGLAHAGTLLLTLLLVPVAWYLISDAGARLSAVVDNPWDTGSFQIFPFLELLGGFVVLAVIWLFARTSSLGAQVIGATTAIAGIVALVAPKLGNDVVNALDRAIGDYNDFTGNVVHHLGNDLGSGRIATFGLLLFLTGLVAHGARRRGQRVGTALTRRQFLLGDENTQD</sequence>
<feature type="compositionally biased region" description="Polar residues" evidence="1">
    <location>
        <begin position="1"/>
        <end position="12"/>
    </location>
</feature>
<feature type="region of interest" description="Disordered" evidence="1">
    <location>
        <begin position="1"/>
        <end position="171"/>
    </location>
</feature>
<feature type="compositionally biased region" description="Acidic residues" evidence="1">
    <location>
        <begin position="45"/>
        <end position="61"/>
    </location>
</feature>
<name>A0ABT9NFS7_9ACTO</name>
<keyword evidence="2" id="KW-0472">Membrane</keyword>
<protein>
    <submittedName>
        <fullName evidence="3">Uncharacterized protein</fullName>
    </submittedName>
</protein>
<feature type="compositionally biased region" description="Basic and acidic residues" evidence="1">
    <location>
        <begin position="89"/>
        <end position="98"/>
    </location>
</feature>
<dbReference type="EMBL" id="JAUSQX010000001">
    <property type="protein sequence ID" value="MDP9806246.1"/>
    <property type="molecule type" value="Genomic_DNA"/>
</dbReference>
<dbReference type="RefSeq" id="WP_307682478.1">
    <property type="nucleotide sequence ID" value="NZ_JAUSQX010000001.1"/>
</dbReference>
<feature type="transmembrane region" description="Helical" evidence="2">
    <location>
        <begin position="232"/>
        <end position="252"/>
    </location>
</feature>
<feature type="transmembrane region" description="Helical" evidence="2">
    <location>
        <begin position="316"/>
        <end position="333"/>
    </location>
</feature>